<evidence type="ECO:0000313" key="3">
    <source>
        <dbReference type="Proteomes" id="UP001139477"/>
    </source>
</evidence>
<accession>A0A9X2JNH8</accession>
<name>A0A9X2JNH8_9RHOB</name>
<dbReference type="Proteomes" id="UP001139477">
    <property type="component" value="Unassembled WGS sequence"/>
</dbReference>
<keyword evidence="3" id="KW-1185">Reference proteome</keyword>
<feature type="non-terminal residue" evidence="2">
    <location>
        <position position="67"/>
    </location>
</feature>
<protein>
    <submittedName>
        <fullName evidence="2">Uncharacterized protein</fullName>
    </submittedName>
</protein>
<gene>
    <name evidence="2" type="ORF">NHG85_03835</name>
</gene>
<dbReference type="AlphaFoldDB" id="A0A9X2JNH8"/>
<reference evidence="2" key="1">
    <citation type="submission" date="2022-06" db="EMBL/GenBank/DDBJ databases">
        <title>Limimaricola sediminis sp. nov., isolated from an intertidal sediment.</title>
        <authorList>
            <person name="Shao X."/>
        </authorList>
    </citation>
    <scope>NUCLEOTIDE SEQUENCE</scope>
    <source>
        <strain evidence="2">ASW11-118</strain>
    </source>
</reference>
<organism evidence="2 3">
    <name type="scientific">Limimaricola litoreus</name>
    <dbReference type="NCBI Taxonomy" id="2955316"/>
    <lineage>
        <taxon>Bacteria</taxon>
        <taxon>Pseudomonadati</taxon>
        <taxon>Pseudomonadota</taxon>
        <taxon>Alphaproteobacteria</taxon>
        <taxon>Rhodobacterales</taxon>
        <taxon>Paracoccaceae</taxon>
        <taxon>Limimaricola</taxon>
    </lineage>
</organism>
<sequence length="67" mass="7233">MSLFDRDFDRELAEERRAVAHVAAARHTDEALLAAVAEAREEALAQGRAEGRAEAEAEARAAEAEAL</sequence>
<evidence type="ECO:0000313" key="2">
    <source>
        <dbReference type="EMBL" id="MCP1167669.1"/>
    </source>
</evidence>
<proteinExistence type="predicted"/>
<evidence type="ECO:0000256" key="1">
    <source>
        <dbReference type="SAM" id="MobiDB-lite"/>
    </source>
</evidence>
<dbReference type="RefSeq" id="WP_253329998.1">
    <property type="nucleotide sequence ID" value="NZ_JAMYXC010000048.1"/>
</dbReference>
<dbReference type="EMBL" id="JAMYXC010000048">
    <property type="protein sequence ID" value="MCP1167669.1"/>
    <property type="molecule type" value="Genomic_DNA"/>
</dbReference>
<feature type="region of interest" description="Disordered" evidence="1">
    <location>
        <begin position="47"/>
        <end position="67"/>
    </location>
</feature>
<comment type="caution">
    <text evidence="2">The sequence shown here is derived from an EMBL/GenBank/DDBJ whole genome shotgun (WGS) entry which is preliminary data.</text>
</comment>